<dbReference type="Proteomes" id="UP000030742">
    <property type="component" value="Unassembled WGS sequence"/>
</dbReference>
<dbReference type="OrthoDB" id="410721at2759"/>
<dbReference type="AlphaFoldDB" id="U4UUR1"/>
<protein>
    <submittedName>
        <fullName evidence="3">Uncharacterized protein</fullName>
    </submittedName>
</protein>
<name>U4UUR1_DENPD</name>
<sequence>MPVWMEAHLVPPWNRRRFPSTLRWALCSRLKRAPCDVRCVYYMAIWPFFTPRQHIQMNTIPMNPHPPRTSTRPVGCESLRMKLKASSAGMRIWPRLRSFWSNKSSETPSTLDSSSFYNRSPVDEVFDSGDLPKLSLGQPASPSAILTPSSEVSDQSGSSYDLRDDFWDVSQFDYDLSSLNIDGMSQLSGNFNF</sequence>
<organism evidence="3 5">
    <name type="scientific">Dendroctonus ponderosae</name>
    <name type="common">Mountain pine beetle</name>
    <dbReference type="NCBI Taxonomy" id="77166"/>
    <lineage>
        <taxon>Eukaryota</taxon>
        <taxon>Metazoa</taxon>
        <taxon>Ecdysozoa</taxon>
        <taxon>Arthropoda</taxon>
        <taxon>Hexapoda</taxon>
        <taxon>Insecta</taxon>
        <taxon>Pterygota</taxon>
        <taxon>Neoptera</taxon>
        <taxon>Endopterygota</taxon>
        <taxon>Coleoptera</taxon>
        <taxon>Polyphaga</taxon>
        <taxon>Cucujiformia</taxon>
        <taxon>Curculionidae</taxon>
        <taxon>Scolytinae</taxon>
        <taxon>Dendroctonus</taxon>
    </lineage>
</organism>
<evidence type="ECO:0000313" key="4">
    <source>
        <dbReference type="EMBL" id="ERL96304.1"/>
    </source>
</evidence>
<feature type="region of interest" description="Disordered" evidence="1">
    <location>
        <begin position="131"/>
        <end position="159"/>
    </location>
</feature>
<evidence type="ECO:0000256" key="1">
    <source>
        <dbReference type="SAM" id="MobiDB-lite"/>
    </source>
</evidence>
<dbReference type="EMBL" id="KI210522">
    <property type="protein sequence ID" value="ERL96293.1"/>
    <property type="molecule type" value="Genomic_DNA"/>
</dbReference>
<evidence type="ECO:0000313" key="5">
    <source>
        <dbReference type="Proteomes" id="UP000030742"/>
    </source>
</evidence>
<dbReference type="EMBL" id="KB631924">
    <property type="protein sequence ID" value="ERL87205.1"/>
    <property type="molecule type" value="Genomic_DNA"/>
</dbReference>
<feature type="compositionally biased region" description="Polar residues" evidence="1">
    <location>
        <begin position="138"/>
        <end position="159"/>
    </location>
</feature>
<gene>
    <name evidence="3" type="ORF">D910_01760</name>
    <name evidence="4" type="ORF">D910_01823</name>
    <name evidence="2" type="ORF">D910_04604</name>
</gene>
<evidence type="ECO:0000313" key="3">
    <source>
        <dbReference type="EMBL" id="ERL96293.1"/>
    </source>
</evidence>
<evidence type="ECO:0000313" key="2">
    <source>
        <dbReference type="EMBL" id="ERL87205.1"/>
    </source>
</evidence>
<proteinExistence type="predicted"/>
<dbReference type="EMBL" id="KI210563">
    <property type="protein sequence ID" value="ERL96304.1"/>
    <property type="molecule type" value="Genomic_DNA"/>
</dbReference>
<accession>U4UUR1</accession>
<reference evidence="3 5" key="1">
    <citation type="journal article" date="2013" name="Genome Biol.">
        <title>Draft genome of the mountain pine beetle, Dendroctonus ponderosae Hopkins, a major forest pest.</title>
        <authorList>
            <person name="Keeling C.I."/>
            <person name="Yuen M.M."/>
            <person name="Liao N.Y."/>
            <person name="Docking T.R."/>
            <person name="Chan S.K."/>
            <person name="Taylor G.A."/>
            <person name="Palmquist D.L."/>
            <person name="Jackman S.D."/>
            <person name="Nguyen A."/>
            <person name="Li M."/>
            <person name="Henderson H."/>
            <person name="Janes J.K."/>
            <person name="Zhao Y."/>
            <person name="Pandoh P."/>
            <person name="Moore R."/>
            <person name="Sperling F.A."/>
            <person name="Huber D.P."/>
            <person name="Birol I."/>
            <person name="Jones S.J."/>
            <person name="Bohlmann J."/>
        </authorList>
    </citation>
    <scope>NUCLEOTIDE SEQUENCE</scope>
</reference>